<dbReference type="Pfam" id="PF16035">
    <property type="entry name" value="Chalcone_2"/>
    <property type="match status" value="1"/>
</dbReference>
<feature type="domain" description="Chalcone isomerase" evidence="1">
    <location>
        <begin position="108"/>
        <end position="232"/>
    </location>
</feature>
<dbReference type="Gene3D" id="2.60.120.620">
    <property type="entry name" value="q2cbj1_9rhob like domain"/>
    <property type="match status" value="1"/>
</dbReference>
<keyword evidence="3" id="KW-1185">Reference proteome</keyword>
<protein>
    <recommendedName>
        <fullName evidence="1">Chalcone isomerase domain-containing protein</fullName>
    </recommendedName>
</protein>
<dbReference type="InterPro" id="IPR016088">
    <property type="entry name" value="Chalcone_isomerase_3-sand"/>
</dbReference>
<dbReference type="Gene3D" id="3.50.70.10">
    <property type="match status" value="1"/>
</dbReference>
<accession>A0ABR3FRD7</accession>
<proteinExistence type="predicted"/>
<sequence>MFPVLTNNSKLLTRSVVRNVKPFRIHGSHQKIHTLVTRRQAISRFKPLVLGVGLLLGASLIVRPSIHLDAVTELPSKTEDGQETVVDPATGIAFPKIMRVPAQLDPSMTPEQKIEEIVKKGACVIRIVPTRNTSYSHLRDAFMRAMYARLGQSRKLGTLSEDEATEIAFPLRKLKTLFPNTALSKNTPFDIFLSEPASGKPRSLIFRDLGAIEHDWVATEFVLNYFEGDGPSPPVKLVLNIFSQCDLLNVNADESLQNDVYSHHFGHSRDMGAYNYLTAEDVDHFLERGYIVVKNAFSREKAAQWTETMWIRLGLDPSDRTTWDRERIHMPFHEREEVARFSPKAWQAITDLLGGEDRIDEKSSSWGDSFIVNFGTPELENAAPIHPRELDNWHVDGDFFVHYLDSPEQALLVVPIFSDINPAGGGTYISPDGIDIVANYLAAHPEGVLPAGRAFVPSTTNTTDYQDDPDYISLLDTAQKCNLFVELTGEIGDVVLLHPLMLHSASKNHLRIPRVITNPPVGLKEPFKFDRERPEDYSLVERKTLKALGKDRFDFRTTTERRKLVPKRAVDQAKVLEEEKQRLIAAGKAN</sequence>
<gene>
    <name evidence="2" type="ORF">V5O48_003973</name>
</gene>
<evidence type="ECO:0000313" key="3">
    <source>
        <dbReference type="Proteomes" id="UP001465976"/>
    </source>
</evidence>
<evidence type="ECO:0000313" key="2">
    <source>
        <dbReference type="EMBL" id="KAL0578023.1"/>
    </source>
</evidence>
<evidence type="ECO:0000259" key="1">
    <source>
        <dbReference type="Pfam" id="PF16035"/>
    </source>
</evidence>
<name>A0ABR3FRD7_9AGAR</name>
<organism evidence="2 3">
    <name type="scientific">Marasmius crinis-equi</name>
    <dbReference type="NCBI Taxonomy" id="585013"/>
    <lineage>
        <taxon>Eukaryota</taxon>
        <taxon>Fungi</taxon>
        <taxon>Dikarya</taxon>
        <taxon>Basidiomycota</taxon>
        <taxon>Agaricomycotina</taxon>
        <taxon>Agaricomycetes</taxon>
        <taxon>Agaricomycetidae</taxon>
        <taxon>Agaricales</taxon>
        <taxon>Marasmiineae</taxon>
        <taxon>Marasmiaceae</taxon>
        <taxon>Marasmius</taxon>
    </lineage>
</organism>
<dbReference type="Proteomes" id="UP001465976">
    <property type="component" value="Unassembled WGS sequence"/>
</dbReference>
<reference evidence="2 3" key="1">
    <citation type="submission" date="2024-02" db="EMBL/GenBank/DDBJ databases">
        <title>A draft genome for the cacao thread blight pathogen Marasmius crinis-equi.</title>
        <authorList>
            <person name="Cohen S.P."/>
            <person name="Baruah I.K."/>
            <person name="Amoako-Attah I."/>
            <person name="Bukari Y."/>
            <person name="Meinhardt L.W."/>
            <person name="Bailey B.A."/>
        </authorList>
    </citation>
    <scope>NUCLEOTIDE SEQUENCE [LARGE SCALE GENOMIC DNA]</scope>
    <source>
        <strain evidence="2 3">GH-76</strain>
    </source>
</reference>
<dbReference type="SUPFAM" id="SSF51197">
    <property type="entry name" value="Clavaminate synthase-like"/>
    <property type="match status" value="1"/>
</dbReference>
<dbReference type="EMBL" id="JBAHYK010000123">
    <property type="protein sequence ID" value="KAL0578023.1"/>
    <property type="molecule type" value="Genomic_DNA"/>
</dbReference>
<dbReference type="InterPro" id="IPR016087">
    <property type="entry name" value="Chalcone_isomerase"/>
</dbReference>
<comment type="caution">
    <text evidence="2">The sequence shown here is derived from an EMBL/GenBank/DDBJ whole genome shotgun (WGS) entry which is preliminary data.</text>
</comment>